<comment type="caution">
    <text evidence="1">The sequence shown here is derived from an EMBL/GenBank/DDBJ whole genome shotgun (WGS) entry which is preliminary data.</text>
</comment>
<gene>
    <name evidence="1" type="ORF">Bca52824_042829</name>
</gene>
<dbReference type="EMBL" id="JAAMPC010000009">
    <property type="protein sequence ID" value="KAG2296160.1"/>
    <property type="molecule type" value="Genomic_DNA"/>
</dbReference>
<reference evidence="1 2" key="1">
    <citation type="submission" date="2020-02" db="EMBL/GenBank/DDBJ databases">
        <authorList>
            <person name="Ma Q."/>
            <person name="Huang Y."/>
            <person name="Song X."/>
            <person name="Pei D."/>
        </authorList>
    </citation>
    <scope>NUCLEOTIDE SEQUENCE [LARGE SCALE GENOMIC DNA]</scope>
    <source>
        <strain evidence="1">Sxm20200214</strain>
        <tissue evidence="1">Leaf</tissue>
    </source>
</reference>
<keyword evidence="2" id="KW-1185">Reference proteome</keyword>
<dbReference type="Proteomes" id="UP000886595">
    <property type="component" value="Unassembled WGS sequence"/>
</dbReference>
<organism evidence="1 2">
    <name type="scientific">Brassica carinata</name>
    <name type="common">Ethiopian mustard</name>
    <name type="synonym">Abyssinian cabbage</name>
    <dbReference type="NCBI Taxonomy" id="52824"/>
    <lineage>
        <taxon>Eukaryota</taxon>
        <taxon>Viridiplantae</taxon>
        <taxon>Streptophyta</taxon>
        <taxon>Embryophyta</taxon>
        <taxon>Tracheophyta</taxon>
        <taxon>Spermatophyta</taxon>
        <taxon>Magnoliopsida</taxon>
        <taxon>eudicotyledons</taxon>
        <taxon>Gunneridae</taxon>
        <taxon>Pentapetalae</taxon>
        <taxon>rosids</taxon>
        <taxon>malvids</taxon>
        <taxon>Brassicales</taxon>
        <taxon>Brassicaceae</taxon>
        <taxon>Brassiceae</taxon>
        <taxon>Brassica</taxon>
    </lineage>
</organism>
<protein>
    <submittedName>
        <fullName evidence="1">Uncharacterized protein</fullName>
    </submittedName>
</protein>
<evidence type="ECO:0000313" key="1">
    <source>
        <dbReference type="EMBL" id="KAG2296160.1"/>
    </source>
</evidence>
<evidence type="ECO:0000313" key="2">
    <source>
        <dbReference type="Proteomes" id="UP000886595"/>
    </source>
</evidence>
<name>A0A8X7UXP9_BRACI</name>
<dbReference type="AlphaFoldDB" id="A0A8X7UXP9"/>
<proteinExistence type="predicted"/>
<accession>A0A8X7UXP9</accession>
<sequence>MSETDTKLANKVLIAKKDSIEEGAERFRRDLLHNLSNHLVSQAQKKHKYDGVEP</sequence>